<keyword evidence="2" id="KW-1185">Reference proteome</keyword>
<dbReference type="GO" id="GO:0005634">
    <property type="term" value="C:nucleus"/>
    <property type="evidence" value="ECO:0007669"/>
    <property type="project" value="Ensembl"/>
</dbReference>
<organism evidence="1 2">
    <name type="scientific">Sphenodon punctatus</name>
    <name type="common">Tuatara</name>
    <name type="synonym">Hatteria punctata</name>
    <dbReference type="NCBI Taxonomy" id="8508"/>
    <lineage>
        <taxon>Eukaryota</taxon>
        <taxon>Metazoa</taxon>
        <taxon>Chordata</taxon>
        <taxon>Craniata</taxon>
        <taxon>Vertebrata</taxon>
        <taxon>Euteleostomi</taxon>
        <taxon>Lepidosauria</taxon>
        <taxon>Sphenodontia</taxon>
        <taxon>Sphenodontidae</taxon>
        <taxon>Sphenodon</taxon>
    </lineage>
</organism>
<dbReference type="GeneTree" id="ENSGT00440000038003"/>
<dbReference type="InterPro" id="IPR036410">
    <property type="entry name" value="HSP_DnaJ_Cys-rich_dom_sf"/>
</dbReference>
<dbReference type="Proteomes" id="UP000694392">
    <property type="component" value="Unplaced"/>
</dbReference>
<evidence type="ECO:0000313" key="2">
    <source>
        <dbReference type="Proteomes" id="UP000694392"/>
    </source>
</evidence>
<dbReference type="Ensembl" id="ENSSPUT00000003585.1">
    <property type="protein sequence ID" value="ENSSPUP00000003378.1"/>
    <property type="gene ID" value="ENSSPUG00000002575.1"/>
</dbReference>
<reference evidence="1" key="2">
    <citation type="submission" date="2025-09" db="UniProtKB">
        <authorList>
            <consortium name="Ensembl"/>
        </authorList>
    </citation>
    <scope>IDENTIFICATION</scope>
</reference>
<accession>A0A8D0GCG3</accession>
<dbReference type="InterPro" id="IPR052789">
    <property type="entry name" value="SSUH2_homolog"/>
</dbReference>
<dbReference type="SUPFAM" id="SSF57938">
    <property type="entry name" value="DnaJ/Hsp40 cysteine-rich domain"/>
    <property type="match status" value="1"/>
</dbReference>
<dbReference type="PANTHER" id="PTHR48465">
    <property type="entry name" value="PROTEIN SSUH2 HOMOLOG"/>
    <property type="match status" value="1"/>
</dbReference>
<protein>
    <submittedName>
        <fullName evidence="1">Ssu-2 homolog</fullName>
    </submittedName>
</protein>
<dbReference type="GO" id="GO:0042476">
    <property type="term" value="P:odontogenesis"/>
    <property type="evidence" value="ECO:0007669"/>
    <property type="project" value="Ensembl"/>
</dbReference>
<dbReference type="OMA" id="QEICCAS"/>
<gene>
    <name evidence="1" type="primary">SSUH2</name>
</gene>
<dbReference type="PANTHER" id="PTHR48465:SF1">
    <property type="entry name" value="PROTEIN SSUH2 HOMOLOG"/>
    <property type="match status" value="1"/>
</dbReference>
<proteinExistence type="predicted"/>
<dbReference type="GO" id="GO:0005737">
    <property type="term" value="C:cytoplasm"/>
    <property type="evidence" value="ECO:0007669"/>
    <property type="project" value="Ensembl"/>
</dbReference>
<reference evidence="1" key="1">
    <citation type="submission" date="2025-08" db="UniProtKB">
        <authorList>
            <consortium name="Ensembl"/>
        </authorList>
    </citation>
    <scope>IDENTIFICATION</scope>
</reference>
<dbReference type="AlphaFoldDB" id="A0A8D0GCG3"/>
<evidence type="ECO:0000313" key="1">
    <source>
        <dbReference type="Ensembl" id="ENSSPUP00000003378.1"/>
    </source>
</evidence>
<sequence>MVALATHSEEFERSIFSPRSITLLLVFSPCELNLFSICDDFLKNKQTFVVVILIFRIPRMTEDMARNALLAFVNSKCCYGNRAAGELVIQNLKQLTVYRYRLETFNESRLSEWTFEPSTNNLVDGPQNGASPRPWDIKVQSPPMFQEDTKKFRVPHSSLVKVTFSVNPKCSGCHGAGRMRCVTCSGARHRAKQQKRCQMCSGTGRKRCSTCSGRGNKTCTTCQGEKKLLHFIQLIITWKNNVHEFVSEFQLNFPRELLTFYDRLPPDLLPMWLQPFLDFPCSSAPTRVPVSSPLHLLPITKCRLLSCFEIFTH</sequence>
<name>A0A8D0GCG3_SPHPU</name>